<reference evidence="4" key="1">
    <citation type="journal article" date="2021" name="bioRxiv">
        <title>Whole Genome Assembly and Annotation of Northern Wild Rice, Zizania palustris L., Supports a Whole Genome Duplication in the Zizania Genus.</title>
        <authorList>
            <person name="Haas M."/>
            <person name="Kono T."/>
            <person name="Macchietto M."/>
            <person name="Millas R."/>
            <person name="McGilp L."/>
            <person name="Shao M."/>
            <person name="Duquette J."/>
            <person name="Hirsch C.N."/>
            <person name="Kimball J."/>
        </authorList>
    </citation>
    <scope>NUCLEOTIDE SEQUENCE</scope>
    <source>
        <tissue evidence="4">Fresh leaf tissue</tissue>
    </source>
</reference>
<dbReference type="GO" id="GO:0016018">
    <property type="term" value="F:cyclosporin A binding"/>
    <property type="evidence" value="ECO:0007669"/>
    <property type="project" value="TreeGrafter"/>
</dbReference>
<protein>
    <recommendedName>
        <fullName evidence="3">PPIase cyclophilin-type domain-containing protein</fullName>
    </recommendedName>
</protein>
<evidence type="ECO:0000256" key="1">
    <source>
        <dbReference type="SAM" id="Phobius"/>
    </source>
</evidence>
<dbReference type="PANTHER" id="PTHR11071">
    <property type="entry name" value="PEPTIDYL-PROLYL CIS-TRANS ISOMERASE"/>
    <property type="match status" value="1"/>
</dbReference>
<feature type="transmembrane region" description="Helical" evidence="1">
    <location>
        <begin position="105"/>
        <end position="122"/>
    </location>
</feature>
<dbReference type="GO" id="GO:0006457">
    <property type="term" value="P:protein folding"/>
    <property type="evidence" value="ECO:0007669"/>
    <property type="project" value="TreeGrafter"/>
</dbReference>
<evidence type="ECO:0000259" key="3">
    <source>
        <dbReference type="PROSITE" id="PS50072"/>
    </source>
</evidence>
<dbReference type="PANTHER" id="PTHR11071:SF561">
    <property type="entry name" value="PEPTIDYL-PROLYL CIS-TRANS ISOMERASE D-RELATED"/>
    <property type="match status" value="1"/>
</dbReference>
<proteinExistence type="predicted"/>
<evidence type="ECO:0000256" key="2">
    <source>
        <dbReference type="SAM" id="SignalP"/>
    </source>
</evidence>
<dbReference type="GO" id="GO:0005737">
    <property type="term" value="C:cytoplasm"/>
    <property type="evidence" value="ECO:0007669"/>
    <property type="project" value="TreeGrafter"/>
</dbReference>
<organism evidence="4 5">
    <name type="scientific">Zizania palustris</name>
    <name type="common">Northern wild rice</name>
    <dbReference type="NCBI Taxonomy" id="103762"/>
    <lineage>
        <taxon>Eukaryota</taxon>
        <taxon>Viridiplantae</taxon>
        <taxon>Streptophyta</taxon>
        <taxon>Embryophyta</taxon>
        <taxon>Tracheophyta</taxon>
        <taxon>Spermatophyta</taxon>
        <taxon>Magnoliopsida</taxon>
        <taxon>Liliopsida</taxon>
        <taxon>Poales</taxon>
        <taxon>Poaceae</taxon>
        <taxon>BOP clade</taxon>
        <taxon>Oryzoideae</taxon>
        <taxon>Oryzeae</taxon>
        <taxon>Zizaniinae</taxon>
        <taxon>Zizania</taxon>
    </lineage>
</organism>
<dbReference type="Pfam" id="PF00160">
    <property type="entry name" value="Pro_isomerase"/>
    <property type="match status" value="1"/>
</dbReference>
<dbReference type="GO" id="GO:0003755">
    <property type="term" value="F:peptidyl-prolyl cis-trans isomerase activity"/>
    <property type="evidence" value="ECO:0007669"/>
    <property type="project" value="InterPro"/>
</dbReference>
<dbReference type="InterPro" id="IPR002130">
    <property type="entry name" value="Cyclophilin-type_PPIase_dom"/>
</dbReference>
<dbReference type="OrthoDB" id="193499at2759"/>
<dbReference type="EMBL" id="JAAALK010000082">
    <property type="protein sequence ID" value="KAG8084664.1"/>
    <property type="molecule type" value="Genomic_DNA"/>
</dbReference>
<dbReference type="Proteomes" id="UP000729402">
    <property type="component" value="Unassembled WGS sequence"/>
</dbReference>
<feature type="signal peptide" evidence="2">
    <location>
        <begin position="1"/>
        <end position="16"/>
    </location>
</feature>
<sequence length="199" mass="21618">MCRRLCALTCHRCAVAVLSPIAATRRTYTPLKAPATTSTPLSRPRASHHCTRLCHCWPHTERGMGVRSSGIKARGKVAVAGWLGFCPSRRLGDASRSGLNPTFSISNHILVLTICILMFLVVHTGPGVVSMANAGPNTNGSQFFVCTVKTPWLDGRHVVFGQVLEGMDIVRMIESQETDRGDRPKKKVVISECGELPVV</sequence>
<keyword evidence="1" id="KW-0472">Membrane</keyword>
<keyword evidence="1" id="KW-0812">Transmembrane</keyword>
<dbReference type="AlphaFoldDB" id="A0A8J5W8C4"/>
<keyword evidence="1" id="KW-1133">Transmembrane helix</keyword>
<evidence type="ECO:0000313" key="4">
    <source>
        <dbReference type="EMBL" id="KAG8084664.1"/>
    </source>
</evidence>
<dbReference type="FunFam" id="2.40.100.10:FF:000077">
    <property type="entry name" value="Peptidyl-prolyl cis-trans isomerase"/>
    <property type="match status" value="1"/>
</dbReference>
<comment type="caution">
    <text evidence="4">The sequence shown here is derived from an EMBL/GenBank/DDBJ whole genome shotgun (WGS) entry which is preliminary data.</text>
</comment>
<feature type="chain" id="PRO_5035220746" description="PPIase cyclophilin-type domain-containing protein" evidence="2">
    <location>
        <begin position="17"/>
        <end position="199"/>
    </location>
</feature>
<gene>
    <name evidence="4" type="ORF">GUJ93_ZPchr0010g9569</name>
</gene>
<feature type="domain" description="PPIase cyclophilin-type" evidence="3">
    <location>
        <begin position="44"/>
        <end position="195"/>
    </location>
</feature>
<accession>A0A8J5W8C4</accession>
<evidence type="ECO:0000313" key="5">
    <source>
        <dbReference type="Proteomes" id="UP000729402"/>
    </source>
</evidence>
<dbReference type="PROSITE" id="PS50072">
    <property type="entry name" value="CSA_PPIASE_2"/>
    <property type="match status" value="1"/>
</dbReference>
<name>A0A8J5W8C4_ZIZPA</name>
<reference evidence="4" key="2">
    <citation type="submission" date="2021-02" db="EMBL/GenBank/DDBJ databases">
        <authorList>
            <person name="Kimball J.A."/>
            <person name="Haas M.W."/>
            <person name="Macchietto M."/>
            <person name="Kono T."/>
            <person name="Duquette J."/>
            <person name="Shao M."/>
        </authorList>
    </citation>
    <scope>NUCLEOTIDE SEQUENCE</scope>
    <source>
        <tissue evidence="4">Fresh leaf tissue</tissue>
    </source>
</reference>
<keyword evidence="2" id="KW-0732">Signal</keyword>
<keyword evidence="5" id="KW-1185">Reference proteome</keyword>